<feature type="compositionally biased region" description="Basic and acidic residues" evidence="1">
    <location>
        <begin position="146"/>
        <end position="160"/>
    </location>
</feature>
<feature type="compositionally biased region" description="Basic and acidic residues" evidence="1">
    <location>
        <begin position="92"/>
        <end position="102"/>
    </location>
</feature>
<evidence type="ECO:0000313" key="2">
    <source>
        <dbReference type="EMBL" id="CAA7270209.1"/>
    </source>
</evidence>
<keyword evidence="3" id="KW-1185">Reference proteome</keyword>
<proteinExistence type="predicted"/>
<dbReference type="EMBL" id="CACVBS010000087">
    <property type="protein sequence ID" value="CAA7270209.1"/>
    <property type="molecule type" value="Genomic_DNA"/>
</dbReference>
<dbReference type="Proteomes" id="UP000467700">
    <property type="component" value="Unassembled WGS sequence"/>
</dbReference>
<name>A0A8S0VUG9_CYCAE</name>
<comment type="caution">
    <text evidence="2">The sequence shown here is derived from an EMBL/GenBank/DDBJ whole genome shotgun (WGS) entry which is preliminary data.</text>
</comment>
<feature type="compositionally biased region" description="Polar residues" evidence="1">
    <location>
        <begin position="263"/>
        <end position="281"/>
    </location>
</feature>
<feature type="region of interest" description="Disordered" evidence="1">
    <location>
        <begin position="56"/>
        <end position="160"/>
    </location>
</feature>
<dbReference type="AlphaFoldDB" id="A0A8S0VUG9"/>
<feature type="region of interest" description="Disordered" evidence="1">
    <location>
        <begin position="189"/>
        <end position="209"/>
    </location>
</feature>
<organism evidence="2 3">
    <name type="scientific">Cyclocybe aegerita</name>
    <name type="common">Black poplar mushroom</name>
    <name type="synonym">Agrocybe aegerita</name>
    <dbReference type="NCBI Taxonomy" id="1973307"/>
    <lineage>
        <taxon>Eukaryota</taxon>
        <taxon>Fungi</taxon>
        <taxon>Dikarya</taxon>
        <taxon>Basidiomycota</taxon>
        <taxon>Agaricomycotina</taxon>
        <taxon>Agaricomycetes</taxon>
        <taxon>Agaricomycetidae</taxon>
        <taxon>Agaricales</taxon>
        <taxon>Agaricineae</taxon>
        <taxon>Bolbitiaceae</taxon>
        <taxon>Cyclocybe</taxon>
    </lineage>
</organism>
<gene>
    <name evidence="2" type="ORF">AAE3_LOCUS12433</name>
</gene>
<protein>
    <submittedName>
        <fullName evidence="2">Uncharacterized protein</fullName>
    </submittedName>
</protein>
<feature type="region of interest" description="Disordered" evidence="1">
    <location>
        <begin position="231"/>
        <end position="290"/>
    </location>
</feature>
<evidence type="ECO:0000256" key="1">
    <source>
        <dbReference type="SAM" id="MobiDB-lite"/>
    </source>
</evidence>
<evidence type="ECO:0000313" key="3">
    <source>
        <dbReference type="Proteomes" id="UP000467700"/>
    </source>
</evidence>
<accession>A0A8S0VUG9</accession>
<dbReference type="OrthoDB" id="3265369at2759"/>
<reference evidence="2 3" key="1">
    <citation type="submission" date="2020-01" db="EMBL/GenBank/DDBJ databases">
        <authorList>
            <person name="Gupta K D."/>
        </authorList>
    </citation>
    <scope>NUCLEOTIDE SEQUENCE [LARGE SCALE GENOMIC DNA]</scope>
</reference>
<sequence length="290" mass="31150">MSLRTFTVFQDAVSSEPSQPKVVRSNTMATRSTTLNVAAAGDATTLSDLVALDKENVNPLTGERAGPSTTASKKRKTSVLATKVQPPPATKVKKDADTQPEPKKRKGSTAATTKPKGSKKDTKVAGSGRKPSTKRAGSRKISPMPKLDEEVEKEKERLSQAEIDSRCYELTVKPLADVSEAYEEVDVFNGLPSSSSGVSETRAKFRTVKASSVEPEIRDYFAEPSQALFSSSTSSRRRAMSEDITEPRTFSTPERKQIYAAFTFSSPSGSSTRLSKTSGSGDASPAEQLA</sequence>